<proteinExistence type="predicted"/>
<name>X1AZH9_9ZZZZ</name>
<accession>X1AZH9</accession>
<sequence>KRNSQSWNDAKRVTIESSVELSGAVRIDNRAHSGLELSTDQMTIIGLAEVFPITKDQSKEFLLDVRHLWLRSRKMHAIMKIRSEEKLEA</sequence>
<comment type="caution">
    <text evidence="1">The sequence shown here is derived from an EMBL/GenBank/DDBJ whole genome shotgun (WGS) entry which is preliminary data.</text>
</comment>
<feature type="non-terminal residue" evidence="1">
    <location>
        <position position="1"/>
    </location>
</feature>
<reference evidence="1" key="1">
    <citation type="journal article" date="2014" name="Front. Microbiol.">
        <title>High frequency of phylogenetically diverse reductive dehalogenase-homologous genes in deep subseafloor sedimentary metagenomes.</title>
        <authorList>
            <person name="Kawai M."/>
            <person name="Futagami T."/>
            <person name="Toyoda A."/>
            <person name="Takaki Y."/>
            <person name="Nishi S."/>
            <person name="Hori S."/>
            <person name="Arai W."/>
            <person name="Tsubouchi T."/>
            <person name="Morono Y."/>
            <person name="Uchiyama I."/>
            <person name="Ito T."/>
            <person name="Fujiyama A."/>
            <person name="Inagaki F."/>
            <person name="Takami H."/>
        </authorList>
    </citation>
    <scope>NUCLEOTIDE SEQUENCE</scope>
    <source>
        <strain evidence="1">Expedition CK06-06</strain>
    </source>
</reference>
<protein>
    <submittedName>
        <fullName evidence="1">Uncharacterized protein</fullName>
    </submittedName>
</protein>
<dbReference type="AlphaFoldDB" id="X1AZH9"/>
<evidence type="ECO:0000313" key="1">
    <source>
        <dbReference type="EMBL" id="GAG88724.1"/>
    </source>
</evidence>
<gene>
    <name evidence="1" type="ORF">S01H4_24883</name>
</gene>
<organism evidence="1">
    <name type="scientific">marine sediment metagenome</name>
    <dbReference type="NCBI Taxonomy" id="412755"/>
    <lineage>
        <taxon>unclassified sequences</taxon>
        <taxon>metagenomes</taxon>
        <taxon>ecological metagenomes</taxon>
    </lineage>
</organism>
<dbReference type="EMBL" id="BART01011765">
    <property type="protein sequence ID" value="GAG88724.1"/>
    <property type="molecule type" value="Genomic_DNA"/>
</dbReference>